<organism evidence="1">
    <name type="scientific">Anguilla anguilla</name>
    <name type="common">European freshwater eel</name>
    <name type="synonym">Muraena anguilla</name>
    <dbReference type="NCBI Taxonomy" id="7936"/>
    <lineage>
        <taxon>Eukaryota</taxon>
        <taxon>Metazoa</taxon>
        <taxon>Chordata</taxon>
        <taxon>Craniata</taxon>
        <taxon>Vertebrata</taxon>
        <taxon>Euteleostomi</taxon>
        <taxon>Actinopterygii</taxon>
        <taxon>Neopterygii</taxon>
        <taxon>Teleostei</taxon>
        <taxon>Anguilliformes</taxon>
        <taxon>Anguillidae</taxon>
        <taxon>Anguilla</taxon>
    </lineage>
</organism>
<reference evidence="1" key="2">
    <citation type="journal article" date="2015" name="Fish Shellfish Immunol.">
        <title>Early steps in the European eel (Anguilla anguilla)-Vibrio vulnificus interaction in the gills: Role of the RtxA13 toxin.</title>
        <authorList>
            <person name="Callol A."/>
            <person name="Pajuelo D."/>
            <person name="Ebbesson L."/>
            <person name="Teles M."/>
            <person name="MacKenzie S."/>
            <person name="Amaro C."/>
        </authorList>
    </citation>
    <scope>NUCLEOTIDE SEQUENCE</scope>
</reference>
<proteinExistence type="predicted"/>
<reference evidence="1" key="1">
    <citation type="submission" date="2014-11" db="EMBL/GenBank/DDBJ databases">
        <authorList>
            <person name="Amaro Gonzalez C."/>
        </authorList>
    </citation>
    <scope>NUCLEOTIDE SEQUENCE</scope>
</reference>
<protein>
    <submittedName>
        <fullName evidence="1">Uncharacterized protein</fullName>
    </submittedName>
</protein>
<accession>A0A0E9SHC3</accession>
<sequence>MHWFRCHGLDMKTLLHIPFKTGLKRISSILVTLRSQTGL</sequence>
<evidence type="ECO:0000313" key="1">
    <source>
        <dbReference type="EMBL" id="JAH39893.1"/>
    </source>
</evidence>
<dbReference type="AlphaFoldDB" id="A0A0E9SHC3"/>
<dbReference type="EMBL" id="GBXM01068684">
    <property type="protein sequence ID" value="JAH39893.1"/>
    <property type="molecule type" value="Transcribed_RNA"/>
</dbReference>
<name>A0A0E9SHC3_ANGAN</name>